<dbReference type="STRING" id="28125.HMPREF3202_00259"/>
<gene>
    <name evidence="2" type="ORF">HMPREF3202_00259</name>
</gene>
<keyword evidence="1" id="KW-0472">Membrane</keyword>
<keyword evidence="1" id="KW-1133">Transmembrane helix</keyword>
<protein>
    <submittedName>
        <fullName evidence="2">Uncharacterized protein</fullName>
    </submittedName>
</protein>
<evidence type="ECO:0000313" key="3">
    <source>
        <dbReference type="Proteomes" id="UP000070093"/>
    </source>
</evidence>
<feature type="transmembrane region" description="Helical" evidence="1">
    <location>
        <begin position="61"/>
        <end position="90"/>
    </location>
</feature>
<dbReference type="AlphaFoldDB" id="A0A137T0V7"/>
<dbReference type="EMBL" id="LTAG01000013">
    <property type="protein sequence ID" value="KXO18287.1"/>
    <property type="molecule type" value="Genomic_DNA"/>
</dbReference>
<sequence>MVIFITLFEEVIIAEVDVFSLWIKSLNMSILRSSVPAILIVGRKWSNTRIMTTKHVSNKGLWMLLFIIYILALVYKKNIFGVIIELLIFIREQNYKKLMNIHIVLL</sequence>
<keyword evidence="1" id="KW-0812">Transmembrane</keyword>
<proteinExistence type="predicted"/>
<comment type="caution">
    <text evidence="2">The sequence shown here is derived from an EMBL/GenBank/DDBJ whole genome shotgun (WGS) entry which is preliminary data.</text>
</comment>
<organism evidence="2 3">
    <name type="scientific">Prevotella bivia</name>
    <dbReference type="NCBI Taxonomy" id="28125"/>
    <lineage>
        <taxon>Bacteria</taxon>
        <taxon>Pseudomonadati</taxon>
        <taxon>Bacteroidota</taxon>
        <taxon>Bacteroidia</taxon>
        <taxon>Bacteroidales</taxon>
        <taxon>Prevotellaceae</taxon>
        <taxon>Prevotella</taxon>
    </lineage>
</organism>
<accession>A0A137T0V7</accession>
<evidence type="ECO:0000256" key="1">
    <source>
        <dbReference type="SAM" id="Phobius"/>
    </source>
</evidence>
<dbReference type="Proteomes" id="UP000070093">
    <property type="component" value="Unassembled WGS sequence"/>
</dbReference>
<name>A0A137T0V7_9BACT</name>
<reference evidence="2 3" key="1">
    <citation type="submission" date="2016-02" db="EMBL/GenBank/DDBJ databases">
        <authorList>
            <person name="Wen L."/>
            <person name="He K."/>
            <person name="Yang H."/>
        </authorList>
    </citation>
    <scope>NUCLEOTIDE SEQUENCE [LARGE SCALE GENOMIC DNA]</scope>
    <source>
        <strain evidence="2 3">GED7880</strain>
    </source>
</reference>
<evidence type="ECO:0000313" key="2">
    <source>
        <dbReference type="EMBL" id="KXO18287.1"/>
    </source>
</evidence>